<dbReference type="PANTHER" id="PTHR24291">
    <property type="entry name" value="CYTOCHROME P450 FAMILY 4"/>
    <property type="match status" value="1"/>
</dbReference>
<dbReference type="InterPro" id="IPR036396">
    <property type="entry name" value="Cyt_P450_sf"/>
</dbReference>
<evidence type="ECO:0000313" key="8">
    <source>
        <dbReference type="EMBL" id="UUY03828.1"/>
    </source>
</evidence>
<evidence type="ECO:0000256" key="4">
    <source>
        <dbReference type="ARBA" id="ARBA00023002"/>
    </source>
</evidence>
<dbReference type="InterPro" id="IPR050196">
    <property type="entry name" value="Cytochrome_P450_Monoox"/>
</dbReference>
<dbReference type="InterPro" id="IPR002401">
    <property type="entry name" value="Cyt_P450_E_grp-I"/>
</dbReference>
<dbReference type="Gene3D" id="1.10.630.10">
    <property type="entry name" value="Cytochrome P450"/>
    <property type="match status" value="1"/>
</dbReference>
<keyword evidence="6 7" id="KW-0503">Monooxygenase</keyword>
<reference evidence="9" key="1">
    <citation type="submission" date="2021-11" db="EMBL/GenBank/DDBJ databases">
        <title>Cultivation dependent microbiological survey of springs from the worlds oldest radium mine currently devoted to the extraction of radon-saturated water.</title>
        <authorList>
            <person name="Kapinusova G."/>
            <person name="Smrhova T."/>
            <person name="Strejcek M."/>
            <person name="Suman J."/>
            <person name="Jani K."/>
            <person name="Pajer P."/>
            <person name="Uhlik O."/>
        </authorList>
    </citation>
    <scope>NUCLEOTIDE SEQUENCE [LARGE SCALE GENOMIC DNA]</scope>
    <source>
        <strain evidence="9">J379</strain>
    </source>
</reference>
<dbReference type="PANTHER" id="PTHR24291:SF50">
    <property type="entry name" value="BIFUNCTIONAL ALBAFLAVENONE MONOOXYGENASE_TERPENE SYNTHASE"/>
    <property type="match status" value="1"/>
</dbReference>
<keyword evidence="4 7" id="KW-0560">Oxidoreductase</keyword>
<keyword evidence="9" id="KW-1185">Reference proteome</keyword>
<evidence type="ECO:0000313" key="9">
    <source>
        <dbReference type="Proteomes" id="UP001058860"/>
    </source>
</evidence>
<evidence type="ECO:0000256" key="5">
    <source>
        <dbReference type="ARBA" id="ARBA00023004"/>
    </source>
</evidence>
<dbReference type="CDD" id="cd20620">
    <property type="entry name" value="CYP132-like"/>
    <property type="match status" value="1"/>
</dbReference>
<dbReference type="PROSITE" id="PS00086">
    <property type="entry name" value="CYTOCHROME_P450"/>
    <property type="match status" value="1"/>
</dbReference>
<protein>
    <submittedName>
        <fullName evidence="8">Cytochrome P450</fullName>
    </submittedName>
</protein>
<dbReference type="EMBL" id="CP088295">
    <property type="protein sequence ID" value="UUY03828.1"/>
    <property type="molecule type" value="Genomic_DNA"/>
</dbReference>
<sequence>MATTVPVSPSAPAVPAAPPEQPYVLRGARLARFLWEGRKDPLEPLCRIPGAPGIVRIPDPFANVFLVRSPQHARHVLIANQDAYAKGTDYRVLGVLLGNGLLTNADPVFWQRQRKLVQPMFAKRHLAPMATHMVAAAHAWLDRWDAEATGEGTAVDAHQAMNALTLDVVGRALFGVGIDDRTTQTVGRAMTDVLHAGSYYLQTGWITRALMATGMELNTALKTRPRMWRQAMRAIDTLDDVVARLIAAYEADPDADQDNLLALLLSARDEDTGEPMSREQVRDEVMTFLGAGHETTANALSWTWMLLSQHPDVRERLQAEVDEVLEGRTPTAEDVDRLPYTMAVLQESMRLYPPVPAVSRVAQEDDMVGGARIPKGSGVLVLPYVIHRDPELWPNPEGFDPRRFIDPPADRPRQAFMPFGAGRRICVGNGFALMEGVLLMAMIAQRFELDLRSGTRVTPEIAITLRPEGSLPMVLRRRAR</sequence>
<gene>
    <name evidence="8" type="ORF">LRS13_24740</name>
</gene>
<evidence type="ECO:0000256" key="3">
    <source>
        <dbReference type="ARBA" id="ARBA00022723"/>
    </source>
</evidence>
<dbReference type="PRINTS" id="PR00385">
    <property type="entry name" value="P450"/>
</dbReference>
<dbReference type="Proteomes" id="UP001058860">
    <property type="component" value="Chromosome"/>
</dbReference>
<accession>A0ABY5PGN7</accession>
<keyword evidence="5 7" id="KW-0408">Iron</keyword>
<evidence type="ECO:0000256" key="6">
    <source>
        <dbReference type="ARBA" id="ARBA00023033"/>
    </source>
</evidence>
<proteinExistence type="inferred from homology"/>
<dbReference type="InterPro" id="IPR017972">
    <property type="entry name" value="Cyt_P450_CS"/>
</dbReference>
<organism evidence="8 9">
    <name type="scientific">Svornostia abyssi</name>
    <dbReference type="NCBI Taxonomy" id="2898438"/>
    <lineage>
        <taxon>Bacteria</taxon>
        <taxon>Bacillati</taxon>
        <taxon>Actinomycetota</taxon>
        <taxon>Thermoleophilia</taxon>
        <taxon>Solirubrobacterales</taxon>
        <taxon>Baekduiaceae</taxon>
        <taxon>Svornostia</taxon>
    </lineage>
</organism>
<comment type="similarity">
    <text evidence="1 7">Belongs to the cytochrome P450 family.</text>
</comment>
<dbReference type="PRINTS" id="PR00463">
    <property type="entry name" value="EP450I"/>
</dbReference>
<evidence type="ECO:0000256" key="2">
    <source>
        <dbReference type="ARBA" id="ARBA00022617"/>
    </source>
</evidence>
<evidence type="ECO:0000256" key="1">
    <source>
        <dbReference type="ARBA" id="ARBA00010617"/>
    </source>
</evidence>
<dbReference type="RefSeq" id="WP_353864325.1">
    <property type="nucleotide sequence ID" value="NZ_CP088295.1"/>
</dbReference>
<name>A0ABY5PGN7_9ACTN</name>
<keyword evidence="2 7" id="KW-0349">Heme</keyword>
<dbReference type="SUPFAM" id="SSF48264">
    <property type="entry name" value="Cytochrome P450"/>
    <property type="match status" value="1"/>
</dbReference>
<keyword evidence="3 7" id="KW-0479">Metal-binding</keyword>
<dbReference type="Pfam" id="PF00067">
    <property type="entry name" value="p450"/>
    <property type="match status" value="1"/>
</dbReference>
<dbReference type="InterPro" id="IPR001128">
    <property type="entry name" value="Cyt_P450"/>
</dbReference>
<evidence type="ECO:0000256" key="7">
    <source>
        <dbReference type="RuleBase" id="RU000461"/>
    </source>
</evidence>